<evidence type="ECO:0000313" key="3">
    <source>
        <dbReference type="Proteomes" id="UP001066276"/>
    </source>
</evidence>
<name>A0AAV7WPJ2_PLEWA</name>
<reference evidence="2" key="1">
    <citation type="journal article" date="2022" name="bioRxiv">
        <title>Sequencing and chromosome-scale assembly of the giantPleurodeles waltlgenome.</title>
        <authorList>
            <person name="Brown T."/>
            <person name="Elewa A."/>
            <person name="Iarovenko S."/>
            <person name="Subramanian E."/>
            <person name="Araus A.J."/>
            <person name="Petzold A."/>
            <person name="Susuki M."/>
            <person name="Suzuki K.-i.T."/>
            <person name="Hayashi T."/>
            <person name="Toyoda A."/>
            <person name="Oliveira C."/>
            <person name="Osipova E."/>
            <person name="Leigh N.D."/>
            <person name="Simon A."/>
            <person name="Yun M.H."/>
        </authorList>
    </citation>
    <scope>NUCLEOTIDE SEQUENCE</scope>
    <source>
        <strain evidence="2">20211129_DDA</strain>
        <tissue evidence="2">Liver</tissue>
    </source>
</reference>
<dbReference type="InterPro" id="IPR031528">
    <property type="entry name" value="C4orf19"/>
</dbReference>
<comment type="caution">
    <text evidence="2">The sequence shown here is derived from an EMBL/GenBank/DDBJ whole genome shotgun (WGS) entry which is preliminary data.</text>
</comment>
<protein>
    <submittedName>
        <fullName evidence="2">Uncharacterized protein</fullName>
    </submittedName>
</protein>
<feature type="region of interest" description="Disordered" evidence="1">
    <location>
        <begin position="45"/>
        <end position="95"/>
    </location>
</feature>
<feature type="compositionally biased region" description="Low complexity" evidence="1">
    <location>
        <begin position="72"/>
        <end position="90"/>
    </location>
</feature>
<feature type="compositionally biased region" description="Basic and acidic residues" evidence="1">
    <location>
        <begin position="59"/>
        <end position="68"/>
    </location>
</feature>
<gene>
    <name evidence="2" type="ORF">NDU88_002323</name>
</gene>
<accession>A0AAV7WPJ2</accession>
<dbReference type="Pfam" id="PF15770">
    <property type="entry name" value="DUF4699"/>
    <property type="match status" value="1"/>
</dbReference>
<sequence length="402" mass="44494">MPFEREVWEVERVKGTIVTAKRGSLQMSRNVMWFKKIIEGGAGVEEQAEDKDLDGGVVPREEAKESKMEPAGSESSGSQLSPSSGSQQLRGSRETKRGIQMGCRCCRMIQCYVFEAEGPPIDEGNNHKHSEQGNHIQSTKEQPQVQFQSHSESLKNVDINNGYLDFHDCHDAKSNAECEGTNKWDSKGNGVLYSSSYYKHVNVNKGLTKGFSEEGHTVVPDLGREFCITSGISQERLLGKEPELESYTNRTLVSDEPESLQDEICQSIEGNSSLTESAILDIRNDTILQRNTHYLNDCYETDSVKSGNMALSTGQNKSGGNSLESIESIDSHVDFRALDQSFHPANWLRGTEIEGQTETYTRREAAEHEDIDPDVAEALAALAAATAGEDEEEEYFNGGNGY</sequence>
<dbReference type="EMBL" id="JANPWB010000001">
    <property type="protein sequence ID" value="KAJ1214705.1"/>
    <property type="molecule type" value="Genomic_DNA"/>
</dbReference>
<feature type="region of interest" description="Disordered" evidence="1">
    <location>
        <begin position="122"/>
        <end position="142"/>
    </location>
</feature>
<organism evidence="2 3">
    <name type="scientific">Pleurodeles waltl</name>
    <name type="common">Iberian ribbed newt</name>
    <dbReference type="NCBI Taxonomy" id="8319"/>
    <lineage>
        <taxon>Eukaryota</taxon>
        <taxon>Metazoa</taxon>
        <taxon>Chordata</taxon>
        <taxon>Craniata</taxon>
        <taxon>Vertebrata</taxon>
        <taxon>Euteleostomi</taxon>
        <taxon>Amphibia</taxon>
        <taxon>Batrachia</taxon>
        <taxon>Caudata</taxon>
        <taxon>Salamandroidea</taxon>
        <taxon>Salamandridae</taxon>
        <taxon>Pleurodelinae</taxon>
        <taxon>Pleurodeles</taxon>
    </lineage>
</organism>
<proteinExistence type="predicted"/>
<dbReference type="AlphaFoldDB" id="A0AAV7WPJ2"/>
<dbReference type="PANTHER" id="PTHR16106:SF3">
    <property type="entry name" value="CHROMOSOME 4 OPEN READING FRAME 19"/>
    <property type="match status" value="1"/>
</dbReference>
<evidence type="ECO:0000256" key="1">
    <source>
        <dbReference type="SAM" id="MobiDB-lite"/>
    </source>
</evidence>
<dbReference type="Proteomes" id="UP001066276">
    <property type="component" value="Chromosome 1_1"/>
</dbReference>
<keyword evidence="3" id="KW-1185">Reference proteome</keyword>
<dbReference type="PANTHER" id="PTHR16106">
    <property type="entry name" value="CHROMOSOME 4 OPEN READING FRAME 19"/>
    <property type="match status" value="1"/>
</dbReference>
<feature type="compositionally biased region" description="Polar residues" evidence="1">
    <location>
        <begin position="133"/>
        <end position="142"/>
    </location>
</feature>
<evidence type="ECO:0000313" key="2">
    <source>
        <dbReference type="EMBL" id="KAJ1214705.1"/>
    </source>
</evidence>